<protein>
    <submittedName>
        <fullName evidence="1">Uncharacterized protein</fullName>
    </submittedName>
</protein>
<proteinExistence type="predicted"/>
<comment type="caution">
    <text evidence="1">The sequence shown here is derived from an EMBL/GenBank/DDBJ whole genome shotgun (WGS) entry which is preliminary data.</text>
</comment>
<dbReference type="Proteomes" id="UP000249341">
    <property type="component" value="Unassembled WGS sequence"/>
</dbReference>
<dbReference type="EMBL" id="QLMJ01000001">
    <property type="protein sequence ID" value="RAK42950.1"/>
    <property type="molecule type" value="Genomic_DNA"/>
</dbReference>
<dbReference type="OrthoDB" id="4244222at2"/>
<sequence>MLDAVAATVMPGITCPTCTGDLRLVGFFLSYRDEDQKRVCRTPLWCAACDQVWDKWADRDNAPLAPHDVPLPESWKQRLLGPQP</sequence>
<keyword evidence="2" id="KW-1185">Reference proteome</keyword>
<gene>
    <name evidence="1" type="ORF">B0I29_10180</name>
</gene>
<reference evidence="1 2" key="1">
    <citation type="submission" date="2018-06" db="EMBL/GenBank/DDBJ databases">
        <title>Genomic Encyclopedia of Type Strains, Phase III (KMG-III): the genomes of soil and plant-associated and newly described type strains.</title>
        <authorList>
            <person name="Whitman W."/>
        </authorList>
    </citation>
    <scope>NUCLEOTIDE SEQUENCE [LARGE SCALE GENOMIC DNA]</scope>
    <source>
        <strain evidence="1 2">CGMCC 4.7090</strain>
    </source>
</reference>
<dbReference type="RefSeq" id="WP_111646778.1">
    <property type="nucleotide sequence ID" value="NZ_JACHWI010000001.1"/>
</dbReference>
<evidence type="ECO:0000313" key="1">
    <source>
        <dbReference type="EMBL" id="RAK42950.1"/>
    </source>
</evidence>
<evidence type="ECO:0000313" key="2">
    <source>
        <dbReference type="Proteomes" id="UP000249341"/>
    </source>
</evidence>
<organism evidence="1 2">
    <name type="scientific">Actinoplanes lutulentus</name>
    <dbReference type="NCBI Taxonomy" id="1287878"/>
    <lineage>
        <taxon>Bacteria</taxon>
        <taxon>Bacillati</taxon>
        <taxon>Actinomycetota</taxon>
        <taxon>Actinomycetes</taxon>
        <taxon>Micromonosporales</taxon>
        <taxon>Micromonosporaceae</taxon>
        <taxon>Actinoplanes</taxon>
    </lineage>
</organism>
<name>A0A327ZKP0_9ACTN</name>
<accession>A0A327ZKP0</accession>
<dbReference type="AlphaFoldDB" id="A0A327ZKP0"/>